<evidence type="ECO:0000313" key="7">
    <source>
        <dbReference type="Proteomes" id="UP000248897"/>
    </source>
</evidence>
<dbReference type="CDD" id="cd00383">
    <property type="entry name" value="trans_reg_C"/>
    <property type="match status" value="1"/>
</dbReference>
<dbReference type="EMBL" id="CP065673">
    <property type="protein sequence ID" value="QPS21900.1"/>
    <property type="molecule type" value="Genomic_DNA"/>
</dbReference>
<keyword evidence="8" id="KW-1185">Reference proteome</keyword>
<dbReference type="PROSITE" id="PS51755">
    <property type="entry name" value="OMPR_PHOB"/>
    <property type="match status" value="1"/>
</dbReference>
<keyword evidence="3" id="KW-1133">Transmembrane helix</keyword>
<dbReference type="Pfam" id="PF00486">
    <property type="entry name" value="Trans_reg_C"/>
    <property type="match status" value="1"/>
</dbReference>
<dbReference type="AlphaFoldDB" id="A0A2X4X4D0"/>
<dbReference type="RefSeq" id="WP_063202814.1">
    <property type="nucleotide sequence ID" value="NZ_CAMITG010000016.1"/>
</dbReference>
<keyword evidence="1 2" id="KW-0238">DNA-binding</keyword>
<dbReference type="GO" id="GO:0000160">
    <property type="term" value="P:phosphorelay signal transduction system"/>
    <property type="evidence" value="ECO:0007669"/>
    <property type="project" value="InterPro"/>
</dbReference>
<sequence length="271" mass="31056">MKYIINKIVVFNSEELTLFLYENNQVFTKLTKPASRLLLELIQNNKKNITRDDLLERVWTTYGFTASNAGLNNYISELRKAFALLGLVNEIIVTIPKLGFRFEAEIVLTEAMLQPSEPMVSQGDSPNSEVVEEEKMIEIEGSKKKFHLRSLLKNKKITVFIVLAVGALLIAISRYKEHHNNALYTKVSELKNCEIYVIGNAEIDPTSPKKVIDILNEKNIYCVNSDKDVFYSEDRFDSKLQRAELISVCSKNSENHYDNCLNIKLQRDALK</sequence>
<keyword evidence="3" id="KW-0472">Membrane</keyword>
<dbReference type="GO" id="GO:0006355">
    <property type="term" value="P:regulation of DNA-templated transcription"/>
    <property type="evidence" value="ECO:0007669"/>
    <property type="project" value="InterPro"/>
</dbReference>
<evidence type="ECO:0000256" key="1">
    <source>
        <dbReference type="ARBA" id="ARBA00023125"/>
    </source>
</evidence>
<evidence type="ECO:0000259" key="4">
    <source>
        <dbReference type="PROSITE" id="PS51755"/>
    </source>
</evidence>
<dbReference type="InterPro" id="IPR016032">
    <property type="entry name" value="Sig_transdc_resp-reg_C-effctor"/>
</dbReference>
<accession>A0A2X4X4D0</accession>
<dbReference type="SMART" id="SM00862">
    <property type="entry name" value="Trans_reg_C"/>
    <property type="match status" value="1"/>
</dbReference>
<name>A0A2X4X4D0_SERPL</name>
<organism evidence="6 7">
    <name type="scientific">Serratia plymuthica</name>
    <dbReference type="NCBI Taxonomy" id="82996"/>
    <lineage>
        <taxon>Bacteria</taxon>
        <taxon>Pseudomonadati</taxon>
        <taxon>Pseudomonadota</taxon>
        <taxon>Gammaproteobacteria</taxon>
        <taxon>Enterobacterales</taxon>
        <taxon>Yersiniaceae</taxon>
        <taxon>Serratia</taxon>
    </lineage>
</organism>
<evidence type="ECO:0000256" key="2">
    <source>
        <dbReference type="PROSITE-ProRule" id="PRU01091"/>
    </source>
</evidence>
<dbReference type="GO" id="GO:0003677">
    <property type="term" value="F:DNA binding"/>
    <property type="evidence" value="ECO:0007669"/>
    <property type="project" value="UniProtKB-UniRule"/>
</dbReference>
<dbReference type="Gene3D" id="1.10.10.10">
    <property type="entry name" value="Winged helix-like DNA-binding domain superfamily/Winged helix DNA-binding domain"/>
    <property type="match status" value="1"/>
</dbReference>
<dbReference type="Proteomes" id="UP000248897">
    <property type="component" value="Chromosome 1"/>
</dbReference>
<feature type="transmembrane region" description="Helical" evidence="3">
    <location>
        <begin position="157"/>
        <end position="175"/>
    </location>
</feature>
<evidence type="ECO:0000256" key="3">
    <source>
        <dbReference type="SAM" id="Phobius"/>
    </source>
</evidence>
<protein>
    <submittedName>
        <fullName evidence="6">Transcriptional regulatory protein, C terminal</fullName>
    </submittedName>
    <submittedName>
        <fullName evidence="5">Winged helix-turn-helix domain-containing protein</fullName>
    </submittedName>
</protein>
<dbReference type="Proteomes" id="UP000594967">
    <property type="component" value="Chromosome"/>
</dbReference>
<dbReference type="EMBL" id="LS483469">
    <property type="protein sequence ID" value="SQI34295.1"/>
    <property type="molecule type" value="Genomic_DNA"/>
</dbReference>
<proteinExistence type="predicted"/>
<evidence type="ECO:0000313" key="8">
    <source>
        <dbReference type="Proteomes" id="UP000594967"/>
    </source>
</evidence>
<dbReference type="InterPro" id="IPR001867">
    <property type="entry name" value="OmpR/PhoB-type_DNA-bd"/>
</dbReference>
<evidence type="ECO:0000313" key="6">
    <source>
        <dbReference type="EMBL" id="SQI34295.1"/>
    </source>
</evidence>
<feature type="DNA-binding region" description="OmpR/PhoB-type" evidence="2">
    <location>
        <begin position="1"/>
        <end position="104"/>
    </location>
</feature>
<keyword evidence="3" id="KW-0812">Transmembrane</keyword>
<gene>
    <name evidence="5" type="ORF">I6G64_05675</name>
    <name evidence="6" type="ORF">NCTC12961_01647</name>
</gene>
<dbReference type="InterPro" id="IPR036388">
    <property type="entry name" value="WH-like_DNA-bd_sf"/>
</dbReference>
<feature type="domain" description="OmpR/PhoB-type" evidence="4">
    <location>
        <begin position="1"/>
        <end position="104"/>
    </location>
</feature>
<reference evidence="5 8" key="2">
    <citation type="submission" date="2020-12" db="EMBL/GenBank/DDBJ databases">
        <title>FDA dAtabase for Regulatory Grade micrObial Sequences (FDA-ARGOS): Supporting development and validation of Infectious Disease Dx tests.</title>
        <authorList>
            <person name="Sproer C."/>
            <person name="Gronow S."/>
            <person name="Severitt S."/>
            <person name="Schroder I."/>
            <person name="Tallon L."/>
            <person name="Sadzewicz L."/>
            <person name="Zhao X."/>
            <person name="Boylan J."/>
            <person name="Ott S."/>
            <person name="Bowen H."/>
            <person name="Vavikolanu K."/>
            <person name="Mehta A."/>
            <person name="Aluvathingal J."/>
            <person name="Nadendla S."/>
            <person name="Lowell S."/>
            <person name="Myers T."/>
            <person name="Yan Y."/>
            <person name="Sichtig H."/>
        </authorList>
    </citation>
    <scope>NUCLEOTIDE SEQUENCE [LARGE SCALE GENOMIC DNA]</scope>
    <source>
        <strain evidence="5 8">FDAARGOS_907</strain>
    </source>
</reference>
<evidence type="ECO:0000313" key="5">
    <source>
        <dbReference type="EMBL" id="QPS21900.1"/>
    </source>
</evidence>
<dbReference type="SUPFAM" id="SSF46894">
    <property type="entry name" value="C-terminal effector domain of the bipartite response regulators"/>
    <property type="match status" value="1"/>
</dbReference>
<reference evidence="6 7" key="1">
    <citation type="submission" date="2018-06" db="EMBL/GenBank/DDBJ databases">
        <authorList>
            <consortium name="Pathogen Informatics"/>
            <person name="Doyle S."/>
        </authorList>
    </citation>
    <scope>NUCLEOTIDE SEQUENCE [LARGE SCALE GENOMIC DNA]</scope>
    <source>
        <strain evidence="6 7">NCTC12961</strain>
    </source>
</reference>